<proteinExistence type="predicted"/>
<organism evidence="3 4">
    <name type="scientific">Nocardioides daedukensis</name>
    <dbReference type="NCBI Taxonomy" id="634462"/>
    <lineage>
        <taxon>Bacteria</taxon>
        <taxon>Bacillati</taxon>
        <taxon>Actinomycetota</taxon>
        <taxon>Actinomycetes</taxon>
        <taxon>Propionibacteriales</taxon>
        <taxon>Nocardioidaceae</taxon>
        <taxon>Nocardioides</taxon>
    </lineage>
</organism>
<evidence type="ECO:0000256" key="1">
    <source>
        <dbReference type="SAM" id="MobiDB-lite"/>
    </source>
</evidence>
<evidence type="ECO:0008006" key="5">
    <source>
        <dbReference type="Google" id="ProtNLM"/>
    </source>
</evidence>
<reference evidence="3 4" key="1">
    <citation type="submission" date="2020-07" db="EMBL/GenBank/DDBJ databases">
        <title>Sequencing the genomes of 1000 actinobacteria strains.</title>
        <authorList>
            <person name="Klenk H.-P."/>
        </authorList>
    </citation>
    <scope>NUCLEOTIDE SEQUENCE [LARGE SCALE GENOMIC DNA]</scope>
    <source>
        <strain evidence="3 4">DSM 23819</strain>
    </source>
</reference>
<name>A0A7Y9UTY6_9ACTN</name>
<feature type="compositionally biased region" description="Polar residues" evidence="1">
    <location>
        <begin position="34"/>
        <end position="46"/>
    </location>
</feature>
<gene>
    <name evidence="3" type="ORF">BJ980_002427</name>
</gene>
<dbReference type="AlphaFoldDB" id="A0A7Y9UTY6"/>
<accession>A0A7Y9UTY6</accession>
<evidence type="ECO:0000256" key="2">
    <source>
        <dbReference type="SAM" id="SignalP"/>
    </source>
</evidence>
<sequence length="164" mass="16516">MSRFTLACAATLMALGLLTACGDDSSGGGATPTPEGTSSASPQLPGSGTDAPGAPEGESTSADDGPTVPLPTTTVKGTDAPYCQAALEAGLAADIQSLRSSITVLATSLPSRADKEVVEGLELLRDLYADADDLASAGEVYADASKSEQAKMDTYFAFQSKTCD</sequence>
<evidence type="ECO:0000313" key="4">
    <source>
        <dbReference type="Proteomes" id="UP000540656"/>
    </source>
</evidence>
<dbReference type="PROSITE" id="PS51257">
    <property type="entry name" value="PROKAR_LIPOPROTEIN"/>
    <property type="match status" value="1"/>
</dbReference>
<feature type="signal peptide" evidence="2">
    <location>
        <begin position="1"/>
        <end position="22"/>
    </location>
</feature>
<keyword evidence="2" id="KW-0732">Signal</keyword>
<protein>
    <recommendedName>
        <fullName evidence="5">DUF732 domain-containing protein</fullName>
    </recommendedName>
</protein>
<feature type="chain" id="PRO_5030799507" description="DUF732 domain-containing protein" evidence="2">
    <location>
        <begin position="23"/>
        <end position="164"/>
    </location>
</feature>
<comment type="caution">
    <text evidence="3">The sequence shown here is derived from an EMBL/GenBank/DDBJ whole genome shotgun (WGS) entry which is preliminary data.</text>
</comment>
<keyword evidence="4" id="KW-1185">Reference proteome</keyword>
<evidence type="ECO:0000313" key="3">
    <source>
        <dbReference type="EMBL" id="NYG59504.1"/>
    </source>
</evidence>
<feature type="region of interest" description="Disordered" evidence="1">
    <location>
        <begin position="23"/>
        <end position="76"/>
    </location>
</feature>
<dbReference type="EMBL" id="JACCAA010000001">
    <property type="protein sequence ID" value="NYG59504.1"/>
    <property type="molecule type" value="Genomic_DNA"/>
</dbReference>
<dbReference type="RefSeq" id="WP_179502544.1">
    <property type="nucleotide sequence ID" value="NZ_JACCAA010000001.1"/>
</dbReference>
<dbReference type="Proteomes" id="UP000540656">
    <property type="component" value="Unassembled WGS sequence"/>
</dbReference>